<name>A0A5M9NYG2_9VIBR</name>
<dbReference type="EMBL" id="VXJS01000007">
    <property type="protein sequence ID" value="KAA8675545.1"/>
    <property type="molecule type" value="Genomic_DNA"/>
</dbReference>
<protein>
    <submittedName>
        <fullName evidence="1">Uncharacterized protein</fullName>
    </submittedName>
</protein>
<comment type="caution">
    <text evidence="1">The sequence shown here is derived from an EMBL/GenBank/DDBJ whole genome shotgun (WGS) entry which is preliminary data.</text>
</comment>
<accession>A0A5M9NYG2</accession>
<evidence type="ECO:0000313" key="1">
    <source>
        <dbReference type="EMBL" id="KAA8675545.1"/>
    </source>
</evidence>
<organism evidence="1 2">
    <name type="scientific">Vibrio gigantis</name>
    <dbReference type="NCBI Taxonomy" id="296199"/>
    <lineage>
        <taxon>Bacteria</taxon>
        <taxon>Pseudomonadati</taxon>
        <taxon>Pseudomonadota</taxon>
        <taxon>Gammaproteobacteria</taxon>
        <taxon>Vibrionales</taxon>
        <taxon>Vibrionaceae</taxon>
        <taxon>Vibrio</taxon>
    </lineage>
</organism>
<sequence length="305" mass="34593">MDSDLVNGYLKEHLFPKMTKETIDQAFGHLVPRLGAGEMVELLCPSCGNKGTHFLGTGSFNCESCGPTSIIDAYSNDHSVTPHRAIIELCRLAGLNIPADIYRELTPEDIKFTDIVMDIARMRVLPKEVEEWGLSVDERNVPDHLSCIPDAEQFIEYVNAVNGWVPNAVIDAITEFQGEPILLFVNKGRLVFIKLNGYSSARSPFIRSYTKGTNKTKRVFVSDDPLFIDMCWSKGLSAYFINPNFMTPRAIEFLSDEFKSKSVVAVWTKTKSQDYVFSRDQKVHRYDWFSRKVPGSYQRIAELIQ</sequence>
<dbReference type="RefSeq" id="WP_086715471.1">
    <property type="nucleotide sequence ID" value="NZ_AP025494.1"/>
</dbReference>
<dbReference type="Proteomes" id="UP000322521">
    <property type="component" value="Unassembled WGS sequence"/>
</dbReference>
<evidence type="ECO:0000313" key="2">
    <source>
        <dbReference type="Proteomes" id="UP000322521"/>
    </source>
</evidence>
<reference evidence="1 2" key="1">
    <citation type="submission" date="2019-09" db="EMBL/GenBank/DDBJ databases">
        <title>Draft genome sequence of various Type strains from the CCUG.</title>
        <authorList>
            <person name="Pineiro-Iglesias B."/>
            <person name="Tunovic T."/>
            <person name="Unosson C."/>
            <person name="Inganas E."/>
            <person name="Ohlen M."/>
            <person name="Cardew S."/>
            <person name="Jensie-Markopoulos S."/>
            <person name="Salva-Serra F."/>
            <person name="Jaen-Luchoro D."/>
            <person name="Karlsson R."/>
            <person name="Svensson-Stadler L."/>
            <person name="Chun J."/>
            <person name="Moore E."/>
        </authorList>
    </citation>
    <scope>NUCLEOTIDE SEQUENCE [LARGE SCALE GENOMIC DNA]</scope>
    <source>
        <strain evidence="1 2">CCUG 56969T</strain>
    </source>
</reference>
<gene>
    <name evidence="1" type="ORF">F4W18_13035</name>
</gene>
<proteinExistence type="predicted"/>
<dbReference type="AlphaFoldDB" id="A0A5M9NYG2"/>
<keyword evidence="2" id="KW-1185">Reference proteome</keyword>